<gene>
    <name evidence="2" type="ORF">DD924_16325</name>
    <name evidence="1" type="ORF">DD924_16330</name>
</gene>
<feature type="non-terminal residue" evidence="1">
    <location>
        <position position="23"/>
    </location>
</feature>
<evidence type="ECO:0000313" key="3">
    <source>
        <dbReference type="Proteomes" id="UP000246351"/>
    </source>
</evidence>
<proteinExistence type="predicted"/>
<accession>A0A317Z628</accession>
<organism evidence="1 3">
    <name type="scientific">Staphylococcus pseudintermedius</name>
    <dbReference type="NCBI Taxonomy" id="283734"/>
    <lineage>
        <taxon>Bacteria</taxon>
        <taxon>Bacillati</taxon>
        <taxon>Bacillota</taxon>
        <taxon>Bacilli</taxon>
        <taxon>Bacillales</taxon>
        <taxon>Staphylococcaceae</taxon>
        <taxon>Staphylococcus</taxon>
        <taxon>Staphylococcus intermedius group</taxon>
    </lineage>
</organism>
<comment type="caution">
    <text evidence="1">The sequence shown here is derived from an EMBL/GenBank/DDBJ whole genome shotgun (WGS) entry which is preliminary data.</text>
</comment>
<dbReference type="EMBL" id="QEIV01001844">
    <property type="protein sequence ID" value="PWZ94977.1"/>
    <property type="molecule type" value="Genomic_DNA"/>
</dbReference>
<sequence length="23" mass="2557">MELQLAIDLLNKEDAAELAKKVT</sequence>
<evidence type="ECO:0000313" key="1">
    <source>
        <dbReference type="EMBL" id="PWZ94975.1"/>
    </source>
</evidence>
<dbReference type="STRING" id="937773.SPSINT_0249"/>
<dbReference type="AlphaFoldDB" id="A0A317Z628"/>
<reference evidence="1 3" key="1">
    <citation type="journal article" date="2018" name="Vet. Microbiol.">
        <title>Clonal diversity and geographic distribution of methicillin-resistant Staphylococcus pseudintermedius from Australian animals: Discovery of novel sequence types.</title>
        <authorList>
            <person name="Worthing K.A."/>
            <person name="Abraham S."/>
            <person name="Coombs G.W."/>
            <person name="Pang S."/>
            <person name="Saputra S."/>
            <person name="Jordan D."/>
            <person name="Trott D.J."/>
            <person name="Norris J.M."/>
        </authorList>
    </citation>
    <scope>NUCLEOTIDE SEQUENCE [LARGE SCALE GENOMIC DNA]</scope>
    <source>
        <strain evidence="1 3">ST71 3</strain>
    </source>
</reference>
<dbReference type="Proteomes" id="UP000246351">
    <property type="component" value="Unassembled WGS sequence"/>
</dbReference>
<dbReference type="EMBL" id="QEIV01001845">
    <property type="protein sequence ID" value="PWZ94975.1"/>
    <property type="molecule type" value="Genomic_DNA"/>
</dbReference>
<protein>
    <submittedName>
        <fullName evidence="1">3-hexulose-6-phosphate synthase</fullName>
    </submittedName>
</protein>
<name>A0A317Z628_STAPS</name>
<evidence type="ECO:0000313" key="2">
    <source>
        <dbReference type="EMBL" id="PWZ94977.1"/>
    </source>
</evidence>